<evidence type="ECO:0000313" key="1">
    <source>
        <dbReference type="EMBL" id="KAK4097426.1"/>
    </source>
</evidence>
<accession>A0AAN6PXY9</accession>
<proteinExistence type="predicted"/>
<reference evidence="1" key="2">
    <citation type="submission" date="2023-05" db="EMBL/GenBank/DDBJ databases">
        <authorList>
            <consortium name="Lawrence Berkeley National Laboratory"/>
            <person name="Steindorff A."/>
            <person name="Hensen N."/>
            <person name="Bonometti L."/>
            <person name="Westerberg I."/>
            <person name="Brannstrom I.O."/>
            <person name="Guillou S."/>
            <person name="Cros-Aarteil S."/>
            <person name="Calhoun S."/>
            <person name="Haridas S."/>
            <person name="Kuo A."/>
            <person name="Mondo S."/>
            <person name="Pangilinan J."/>
            <person name="Riley R."/>
            <person name="Labutti K."/>
            <person name="Andreopoulos B."/>
            <person name="Lipzen A."/>
            <person name="Chen C."/>
            <person name="Yanf M."/>
            <person name="Daum C."/>
            <person name="Ng V."/>
            <person name="Clum A."/>
            <person name="Ohm R."/>
            <person name="Martin F."/>
            <person name="Silar P."/>
            <person name="Natvig D."/>
            <person name="Lalanne C."/>
            <person name="Gautier V."/>
            <person name="Ament-Velasquez S.L."/>
            <person name="Kruys A."/>
            <person name="Hutchinson M.I."/>
            <person name="Powell A.J."/>
            <person name="Barry K."/>
            <person name="Miller A.N."/>
            <person name="Grigoriev I.V."/>
            <person name="Debuchy R."/>
            <person name="Gladieux P."/>
            <person name="Thoren M.H."/>
            <person name="Johannesson H."/>
        </authorList>
    </citation>
    <scope>NUCLEOTIDE SEQUENCE</scope>
    <source>
        <strain evidence="1">CBS 757.83</strain>
    </source>
</reference>
<evidence type="ECO:0000313" key="2">
    <source>
        <dbReference type="Proteomes" id="UP001305647"/>
    </source>
</evidence>
<name>A0AAN6PXY9_9PEZI</name>
<comment type="caution">
    <text evidence="1">The sequence shown here is derived from an EMBL/GenBank/DDBJ whole genome shotgun (WGS) entry which is preliminary data.</text>
</comment>
<gene>
    <name evidence="1" type="ORF">N658DRAFT_500401</name>
</gene>
<dbReference type="Proteomes" id="UP001305647">
    <property type="component" value="Unassembled WGS sequence"/>
</dbReference>
<sequence length="140" mass="15492">MPRNATSAGDPEITIRFKYGIHIIFMFAMIDWPFSRLTDELLSVLRDRYPNGLTPSIAEPEATPLPATSSDFKLVYALPKTASDLSRGWNLIKARPNDTLGARGLTDTCSVAFAFLDPDADESDAEFPVELPTLDEQEDV</sequence>
<keyword evidence="2" id="KW-1185">Reference proteome</keyword>
<dbReference type="AlphaFoldDB" id="A0AAN6PXY9"/>
<protein>
    <submittedName>
        <fullName evidence="1">Uncharacterized protein</fullName>
    </submittedName>
</protein>
<reference evidence="1" key="1">
    <citation type="journal article" date="2023" name="Mol. Phylogenet. Evol.">
        <title>Genome-scale phylogeny and comparative genomics of the fungal order Sordariales.</title>
        <authorList>
            <person name="Hensen N."/>
            <person name="Bonometti L."/>
            <person name="Westerberg I."/>
            <person name="Brannstrom I.O."/>
            <person name="Guillou S."/>
            <person name="Cros-Aarteil S."/>
            <person name="Calhoun S."/>
            <person name="Haridas S."/>
            <person name="Kuo A."/>
            <person name="Mondo S."/>
            <person name="Pangilinan J."/>
            <person name="Riley R."/>
            <person name="LaButti K."/>
            <person name="Andreopoulos B."/>
            <person name="Lipzen A."/>
            <person name="Chen C."/>
            <person name="Yan M."/>
            <person name="Daum C."/>
            <person name="Ng V."/>
            <person name="Clum A."/>
            <person name="Steindorff A."/>
            <person name="Ohm R.A."/>
            <person name="Martin F."/>
            <person name="Silar P."/>
            <person name="Natvig D.O."/>
            <person name="Lalanne C."/>
            <person name="Gautier V."/>
            <person name="Ament-Velasquez S.L."/>
            <person name="Kruys A."/>
            <person name="Hutchinson M.I."/>
            <person name="Powell A.J."/>
            <person name="Barry K."/>
            <person name="Miller A.N."/>
            <person name="Grigoriev I.V."/>
            <person name="Debuchy R."/>
            <person name="Gladieux P."/>
            <person name="Hiltunen Thoren M."/>
            <person name="Johannesson H."/>
        </authorList>
    </citation>
    <scope>NUCLEOTIDE SEQUENCE</scope>
    <source>
        <strain evidence="1">CBS 757.83</strain>
    </source>
</reference>
<organism evidence="1 2">
    <name type="scientific">Parathielavia hyrcaniae</name>
    <dbReference type="NCBI Taxonomy" id="113614"/>
    <lineage>
        <taxon>Eukaryota</taxon>
        <taxon>Fungi</taxon>
        <taxon>Dikarya</taxon>
        <taxon>Ascomycota</taxon>
        <taxon>Pezizomycotina</taxon>
        <taxon>Sordariomycetes</taxon>
        <taxon>Sordariomycetidae</taxon>
        <taxon>Sordariales</taxon>
        <taxon>Chaetomiaceae</taxon>
        <taxon>Parathielavia</taxon>
    </lineage>
</organism>
<dbReference type="EMBL" id="MU863675">
    <property type="protein sequence ID" value="KAK4097426.1"/>
    <property type="molecule type" value="Genomic_DNA"/>
</dbReference>